<proteinExistence type="predicted"/>
<evidence type="ECO:0000313" key="1">
    <source>
        <dbReference type="EMBL" id="ROK28205.1"/>
    </source>
</evidence>
<gene>
    <name evidence="1" type="ORF">DPX16_6546</name>
</gene>
<organism evidence="1 2">
    <name type="scientific">Anabarilius grahami</name>
    <name type="common">Kanglang fish</name>
    <name type="synonym">Barilius grahami</name>
    <dbReference type="NCBI Taxonomy" id="495550"/>
    <lineage>
        <taxon>Eukaryota</taxon>
        <taxon>Metazoa</taxon>
        <taxon>Chordata</taxon>
        <taxon>Craniata</taxon>
        <taxon>Vertebrata</taxon>
        <taxon>Euteleostomi</taxon>
        <taxon>Actinopterygii</taxon>
        <taxon>Neopterygii</taxon>
        <taxon>Teleostei</taxon>
        <taxon>Ostariophysi</taxon>
        <taxon>Cypriniformes</taxon>
        <taxon>Xenocyprididae</taxon>
        <taxon>Xenocypridinae</taxon>
        <taxon>Xenocypridinae incertae sedis</taxon>
        <taxon>Anabarilius</taxon>
    </lineage>
</organism>
<comment type="caution">
    <text evidence="1">The sequence shown here is derived from an EMBL/GenBank/DDBJ whole genome shotgun (WGS) entry which is preliminary data.</text>
</comment>
<accession>A0A3N0XXX0</accession>
<reference evidence="1 2" key="1">
    <citation type="submission" date="2018-10" db="EMBL/GenBank/DDBJ databases">
        <title>Genome assembly for a Yunnan-Guizhou Plateau 3E fish, Anabarilius grahami (Regan), and its evolutionary and genetic applications.</title>
        <authorList>
            <person name="Jiang W."/>
        </authorList>
    </citation>
    <scope>NUCLEOTIDE SEQUENCE [LARGE SCALE GENOMIC DNA]</scope>
    <source>
        <strain evidence="1">AG-KIZ</strain>
        <tissue evidence="1">Muscle</tissue>
    </source>
</reference>
<name>A0A3N0XXX0_ANAGA</name>
<evidence type="ECO:0000313" key="2">
    <source>
        <dbReference type="Proteomes" id="UP000281406"/>
    </source>
</evidence>
<dbReference type="AlphaFoldDB" id="A0A3N0XXX0"/>
<keyword evidence="2" id="KW-1185">Reference proteome</keyword>
<protein>
    <submittedName>
        <fullName evidence="1">Uncharacterized protein</fullName>
    </submittedName>
</protein>
<dbReference type="Proteomes" id="UP000281406">
    <property type="component" value="Unassembled WGS sequence"/>
</dbReference>
<sequence>MLYAKTRSIQRFDAEKPRMHSCSAPNVPPVITCRLPNCCTLLRNALDEVAPRWELALQTEGRDGKVVGDLIVAESLWFCMRHGRQAQLTRRTQSANP</sequence>
<dbReference type="EMBL" id="RJVU01057378">
    <property type="protein sequence ID" value="ROK28205.1"/>
    <property type="molecule type" value="Genomic_DNA"/>
</dbReference>